<keyword evidence="6 8" id="KW-0472">Membrane</keyword>
<keyword evidence="5 8" id="KW-1133">Transmembrane helix</keyword>
<evidence type="ECO:0000256" key="6">
    <source>
        <dbReference type="ARBA" id="ARBA00023136"/>
    </source>
</evidence>
<dbReference type="RefSeq" id="WP_084475595.1">
    <property type="nucleotide sequence ID" value="NZ_JAAXOP010000004.1"/>
</dbReference>
<keyword evidence="3" id="KW-1003">Cell membrane</keyword>
<dbReference type="Proteomes" id="UP000565711">
    <property type="component" value="Unassembled WGS sequence"/>
</dbReference>
<evidence type="ECO:0000313" key="10">
    <source>
        <dbReference type="EMBL" id="NKY50421.1"/>
    </source>
</evidence>
<dbReference type="EMBL" id="JAAXOP010000004">
    <property type="protein sequence ID" value="NKY50421.1"/>
    <property type="molecule type" value="Genomic_DNA"/>
</dbReference>
<evidence type="ECO:0000256" key="7">
    <source>
        <dbReference type="SAM" id="MobiDB-lite"/>
    </source>
</evidence>
<feature type="compositionally biased region" description="Pro residues" evidence="7">
    <location>
        <begin position="570"/>
        <end position="590"/>
    </location>
</feature>
<evidence type="ECO:0000256" key="3">
    <source>
        <dbReference type="ARBA" id="ARBA00022475"/>
    </source>
</evidence>
<dbReference type="AlphaFoldDB" id="A0A846XYI0"/>
<feature type="compositionally biased region" description="Pro residues" evidence="7">
    <location>
        <begin position="546"/>
        <end position="561"/>
    </location>
</feature>
<keyword evidence="4 8" id="KW-0812">Transmembrane</keyword>
<comment type="subcellular location">
    <subcellularLocation>
        <location evidence="1">Cell membrane</location>
    </subcellularLocation>
</comment>
<evidence type="ECO:0000256" key="5">
    <source>
        <dbReference type="ARBA" id="ARBA00022989"/>
    </source>
</evidence>
<feature type="region of interest" description="Disordered" evidence="7">
    <location>
        <begin position="529"/>
        <end position="590"/>
    </location>
</feature>
<evidence type="ECO:0000313" key="11">
    <source>
        <dbReference type="Proteomes" id="UP000565711"/>
    </source>
</evidence>
<sequence>MAESSGTDSRPLLGRISLPNLLAAQALGLVVGIIVLVVGVPGWYALAAAIVAGLLLLIPIGKRTVASWLATLWRYFTRQQYDLGDTVDFRGPDDKSLGLYWEGSRVVAVVEVLPPKGGLTRIDRNTVHASHLLPLPELAQCLTQHDIQLSGIDIISHGHRSRSGTPAGPIYESLLGPLPATAHRTVWLAISFDTLACPEAAARRGGGTEGAGRAVTIATQRIVRALEDADCASRVLTAPEIRKAVWQISGGTDPRELTHRWRYTELANSVNVGAAVDPKQLGSDLLAQLWVAPSRGTTVAVRLRPGSTADTVNIGAAWRLTARELPEKITRKGMVSLNGRHRQSLLAHLPIAVPGVDHTVPMSQYPIDVVGVLHLPSSGCGQLIGSDEEGNGVAIRLVGQGISSVYVAGELYLAQQLVFRALAVGERILIRTDRPQAWEQLVSTIGNPERLAVAAETHQSDAGFTAAVVDGVLAPAPHAGVTTIYMAGDPRSLPAAKPDLSIHQPGAIGNHVVLRTGTTQVELTLVSIPRETTYIGDPRSRRPAPQQQPRPPQQQHPPQQRPPQQRHPQQPRPPQQRPPQQHPPLPHGRR</sequence>
<comment type="caution">
    <text evidence="10">The sequence shown here is derived from an EMBL/GenBank/DDBJ whole genome shotgun (WGS) entry which is preliminary data.</text>
</comment>
<gene>
    <name evidence="10" type="primary">eccE</name>
    <name evidence="10" type="ORF">HGA08_09385</name>
</gene>
<comment type="similarity">
    <text evidence="2">Belongs to the EccE family.</text>
</comment>
<evidence type="ECO:0000256" key="1">
    <source>
        <dbReference type="ARBA" id="ARBA00004236"/>
    </source>
</evidence>
<reference evidence="10 11" key="1">
    <citation type="submission" date="2020-04" db="EMBL/GenBank/DDBJ databases">
        <title>MicrobeNet Type strains.</title>
        <authorList>
            <person name="Nicholson A.C."/>
        </authorList>
    </citation>
    <scope>NUCLEOTIDE SEQUENCE [LARGE SCALE GENOMIC DNA]</scope>
    <source>
        <strain evidence="10 11">JCM 12354</strain>
    </source>
</reference>
<feature type="domain" description="Type VII secretion system protein EccE" evidence="9">
    <location>
        <begin position="180"/>
        <end position="271"/>
    </location>
</feature>
<organism evidence="10 11">
    <name type="scientific">Nocardia vermiculata</name>
    <dbReference type="NCBI Taxonomy" id="257274"/>
    <lineage>
        <taxon>Bacteria</taxon>
        <taxon>Bacillati</taxon>
        <taxon>Actinomycetota</taxon>
        <taxon>Actinomycetes</taxon>
        <taxon>Mycobacteriales</taxon>
        <taxon>Nocardiaceae</taxon>
        <taxon>Nocardia</taxon>
    </lineage>
</organism>
<dbReference type="Pfam" id="PF11203">
    <property type="entry name" value="EccE"/>
    <property type="match status" value="1"/>
</dbReference>
<evidence type="ECO:0000256" key="2">
    <source>
        <dbReference type="ARBA" id="ARBA00007759"/>
    </source>
</evidence>
<accession>A0A846XYI0</accession>
<dbReference type="GO" id="GO:0005886">
    <property type="term" value="C:plasma membrane"/>
    <property type="evidence" value="ECO:0007669"/>
    <property type="project" value="UniProtKB-SubCell"/>
</dbReference>
<proteinExistence type="inferred from homology"/>
<evidence type="ECO:0000256" key="8">
    <source>
        <dbReference type="SAM" id="Phobius"/>
    </source>
</evidence>
<protein>
    <submittedName>
        <fullName evidence="10">Type VII secretion protein EccE</fullName>
    </submittedName>
</protein>
<feature type="transmembrane region" description="Helical" evidence="8">
    <location>
        <begin position="43"/>
        <end position="60"/>
    </location>
</feature>
<dbReference type="InterPro" id="IPR050051">
    <property type="entry name" value="EccE_dom"/>
</dbReference>
<dbReference type="NCBIfam" id="TIGR03923">
    <property type="entry name" value="T7SS_EccE"/>
    <property type="match status" value="1"/>
</dbReference>
<evidence type="ECO:0000259" key="9">
    <source>
        <dbReference type="Pfam" id="PF11203"/>
    </source>
</evidence>
<feature type="transmembrane region" description="Helical" evidence="8">
    <location>
        <begin position="12"/>
        <end position="37"/>
    </location>
</feature>
<dbReference type="InterPro" id="IPR021368">
    <property type="entry name" value="T7SS_EccE"/>
</dbReference>
<keyword evidence="11" id="KW-1185">Reference proteome</keyword>
<name>A0A846XYI0_9NOCA</name>
<evidence type="ECO:0000256" key="4">
    <source>
        <dbReference type="ARBA" id="ARBA00022692"/>
    </source>
</evidence>